<dbReference type="PROSITE" id="PS51483">
    <property type="entry name" value="B5"/>
    <property type="match status" value="1"/>
</dbReference>
<dbReference type="Pfam" id="PF03147">
    <property type="entry name" value="FDX-ACB"/>
    <property type="match status" value="1"/>
</dbReference>
<dbReference type="HAMAP" id="MF_00283">
    <property type="entry name" value="Phe_tRNA_synth_beta1"/>
    <property type="match status" value="1"/>
</dbReference>
<dbReference type="SUPFAM" id="SSF56037">
    <property type="entry name" value="PheT/TilS domain"/>
    <property type="match status" value="1"/>
</dbReference>
<dbReference type="InterPro" id="IPR041616">
    <property type="entry name" value="PheRS_beta_core"/>
</dbReference>
<dbReference type="InterPro" id="IPR045060">
    <property type="entry name" value="Phe-tRNA-ligase_IIc_bsu"/>
</dbReference>
<evidence type="ECO:0000256" key="6">
    <source>
        <dbReference type="ARBA" id="ARBA00022598"/>
    </source>
</evidence>
<dbReference type="CDD" id="cd00769">
    <property type="entry name" value="PheRS_beta_core"/>
    <property type="match status" value="1"/>
</dbReference>
<feature type="binding site" evidence="15">
    <location>
        <position position="464"/>
    </location>
    <ligand>
        <name>Mg(2+)</name>
        <dbReference type="ChEBI" id="CHEBI:18420"/>
        <note>shared with alpha subunit</note>
    </ligand>
</feature>
<dbReference type="NCBIfam" id="TIGR00472">
    <property type="entry name" value="pheT_bact"/>
    <property type="match status" value="1"/>
</dbReference>
<dbReference type="InterPro" id="IPR036690">
    <property type="entry name" value="Fdx_antiC-bd_sf"/>
</dbReference>
<dbReference type="Gene3D" id="3.50.40.10">
    <property type="entry name" value="Phenylalanyl-trna Synthetase, Chain B, domain 3"/>
    <property type="match status" value="1"/>
</dbReference>
<evidence type="ECO:0000313" key="16">
    <source>
        <dbReference type="EMBL" id="QIJ72420.1"/>
    </source>
</evidence>
<dbReference type="SMART" id="SM00873">
    <property type="entry name" value="B3_4"/>
    <property type="match status" value="1"/>
</dbReference>
<comment type="subcellular location">
    <subcellularLocation>
        <location evidence="1 15">Cytoplasm</location>
    </subcellularLocation>
</comment>
<reference evidence="16 17" key="1">
    <citation type="submission" date="2020-02" db="EMBL/GenBank/DDBJ databases">
        <title>Genome analysis of Thermosulfuriphilus ammonigenes ST65T, an anaerobic thermophilic chemolithoautotrophic bacterium isolated from a deep-sea hydrothermal vent.</title>
        <authorList>
            <person name="Slobodkina G."/>
            <person name="Allioux M."/>
            <person name="Merkel A."/>
            <person name="Alain K."/>
            <person name="Jebbar M."/>
            <person name="Slobodkin A."/>
        </authorList>
    </citation>
    <scope>NUCLEOTIDE SEQUENCE [LARGE SCALE GENOMIC DNA]</scope>
    <source>
        <strain evidence="16 17">ST65</strain>
    </source>
</reference>
<feature type="binding site" evidence="15">
    <location>
        <position position="461"/>
    </location>
    <ligand>
        <name>Mg(2+)</name>
        <dbReference type="ChEBI" id="CHEBI:18420"/>
        <note>shared with alpha subunit</note>
    </ligand>
</feature>
<dbReference type="GO" id="GO:0000287">
    <property type="term" value="F:magnesium ion binding"/>
    <property type="evidence" value="ECO:0007669"/>
    <property type="project" value="UniProtKB-UniRule"/>
</dbReference>
<keyword evidence="7 15" id="KW-0479">Metal-binding</keyword>
<dbReference type="Gene3D" id="3.30.56.10">
    <property type="match status" value="2"/>
</dbReference>
<evidence type="ECO:0000256" key="14">
    <source>
        <dbReference type="ARBA" id="ARBA00049255"/>
    </source>
</evidence>
<evidence type="ECO:0000256" key="8">
    <source>
        <dbReference type="ARBA" id="ARBA00022741"/>
    </source>
</evidence>
<organism evidence="16 17">
    <name type="scientific">Thermosulfuriphilus ammonigenes</name>
    <dbReference type="NCBI Taxonomy" id="1936021"/>
    <lineage>
        <taxon>Bacteria</taxon>
        <taxon>Pseudomonadati</taxon>
        <taxon>Thermodesulfobacteriota</taxon>
        <taxon>Thermodesulfobacteria</taxon>
        <taxon>Thermodesulfobacteriales</taxon>
        <taxon>Thermodesulfobacteriaceae</taxon>
        <taxon>Thermosulfuriphilus</taxon>
    </lineage>
</organism>
<evidence type="ECO:0000256" key="13">
    <source>
        <dbReference type="ARBA" id="ARBA00023146"/>
    </source>
</evidence>
<dbReference type="EC" id="6.1.1.20" evidence="15"/>
<comment type="catalytic activity">
    <reaction evidence="14 15">
        <text>tRNA(Phe) + L-phenylalanine + ATP = L-phenylalanyl-tRNA(Phe) + AMP + diphosphate + H(+)</text>
        <dbReference type="Rhea" id="RHEA:19413"/>
        <dbReference type="Rhea" id="RHEA-COMP:9668"/>
        <dbReference type="Rhea" id="RHEA-COMP:9699"/>
        <dbReference type="ChEBI" id="CHEBI:15378"/>
        <dbReference type="ChEBI" id="CHEBI:30616"/>
        <dbReference type="ChEBI" id="CHEBI:33019"/>
        <dbReference type="ChEBI" id="CHEBI:58095"/>
        <dbReference type="ChEBI" id="CHEBI:78442"/>
        <dbReference type="ChEBI" id="CHEBI:78531"/>
        <dbReference type="ChEBI" id="CHEBI:456215"/>
        <dbReference type="EC" id="6.1.1.20"/>
    </reaction>
</comment>
<dbReference type="SMART" id="SM00874">
    <property type="entry name" value="B5"/>
    <property type="match status" value="1"/>
</dbReference>
<comment type="cofactor">
    <cofactor evidence="15">
        <name>Mg(2+)</name>
        <dbReference type="ChEBI" id="CHEBI:18420"/>
    </cofactor>
    <text evidence="15">Binds 2 magnesium ions per tetramer.</text>
</comment>
<dbReference type="PANTHER" id="PTHR10947">
    <property type="entry name" value="PHENYLALANYL-TRNA SYNTHETASE BETA CHAIN AND LEUCINE-RICH REPEAT-CONTAINING PROTEIN 47"/>
    <property type="match status" value="1"/>
</dbReference>
<dbReference type="InterPro" id="IPR012340">
    <property type="entry name" value="NA-bd_OB-fold"/>
</dbReference>
<keyword evidence="12 15" id="KW-0648">Protein biosynthesis</keyword>
<evidence type="ECO:0000256" key="7">
    <source>
        <dbReference type="ARBA" id="ARBA00022723"/>
    </source>
</evidence>
<dbReference type="FunFam" id="3.50.40.10:FF:000001">
    <property type="entry name" value="Phenylalanine--tRNA ligase beta subunit"/>
    <property type="match status" value="1"/>
</dbReference>
<dbReference type="InterPro" id="IPR005121">
    <property type="entry name" value="Fdx_antiC-bd"/>
</dbReference>
<protein>
    <recommendedName>
        <fullName evidence="15">Phenylalanine--tRNA ligase beta subunit</fullName>
        <ecNumber evidence="15">6.1.1.20</ecNumber>
    </recommendedName>
    <alternativeName>
        <fullName evidence="15">Phenylalanyl-tRNA synthetase beta subunit</fullName>
        <shortName evidence="15">PheRS</shortName>
    </alternativeName>
</protein>
<evidence type="ECO:0000256" key="10">
    <source>
        <dbReference type="ARBA" id="ARBA00022842"/>
    </source>
</evidence>
<dbReference type="GO" id="GO:0009328">
    <property type="term" value="C:phenylalanine-tRNA ligase complex"/>
    <property type="evidence" value="ECO:0007669"/>
    <property type="project" value="TreeGrafter"/>
</dbReference>
<dbReference type="AlphaFoldDB" id="A0A6G7PXS8"/>
<dbReference type="SUPFAM" id="SSF50249">
    <property type="entry name" value="Nucleic acid-binding proteins"/>
    <property type="match status" value="1"/>
</dbReference>
<dbReference type="Proteomes" id="UP000502179">
    <property type="component" value="Chromosome"/>
</dbReference>
<name>A0A6G7PXS8_9BACT</name>
<dbReference type="InterPro" id="IPR005147">
    <property type="entry name" value="tRNA_synthase_B5-dom"/>
</dbReference>
<evidence type="ECO:0000256" key="2">
    <source>
        <dbReference type="ARBA" id="ARBA00008653"/>
    </source>
</evidence>
<dbReference type="GO" id="GO:0006432">
    <property type="term" value="P:phenylalanyl-tRNA aminoacylation"/>
    <property type="evidence" value="ECO:0007669"/>
    <property type="project" value="UniProtKB-UniRule"/>
</dbReference>
<feature type="binding site" evidence="15">
    <location>
        <position position="465"/>
    </location>
    <ligand>
        <name>Mg(2+)</name>
        <dbReference type="ChEBI" id="CHEBI:18420"/>
        <note>shared with alpha subunit</note>
    </ligand>
</feature>
<keyword evidence="6 15" id="KW-0436">Ligase</keyword>
<evidence type="ECO:0000256" key="5">
    <source>
        <dbReference type="ARBA" id="ARBA00022555"/>
    </source>
</evidence>
<evidence type="ECO:0000256" key="12">
    <source>
        <dbReference type="ARBA" id="ARBA00022917"/>
    </source>
</evidence>
<accession>A0A6G7PXS8</accession>
<dbReference type="InterPro" id="IPR004532">
    <property type="entry name" value="Phe-tRNA-ligase_IIc_bsu_bact"/>
</dbReference>
<dbReference type="KEGG" id="tav:G4V39_09120"/>
<proteinExistence type="inferred from homology"/>
<keyword evidence="11" id="KW-0694">RNA-binding</keyword>
<comment type="similarity">
    <text evidence="2 15">Belongs to the phenylalanyl-tRNA synthetase beta subunit family. Type 1 subfamily.</text>
</comment>
<dbReference type="Pfam" id="PF01588">
    <property type="entry name" value="tRNA_bind"/>
    <property type="match status" value="1"/>
</dbReference>
<dbReference type="Gene3D" id="3.30.70.380">
    <property type="entry name" value="Ferrodoxin-fold anticodon-binding domain"/>
    <property type="match status" value="1"/>
</dbReference>
<dbReference type="InterPro" id="IPR009061">
    <property type="entry name" value="DNA-bd_dom_put_sf"/>
</dbReference>
<dbReference type="GO" id="GO:0000049">
    <property type="term" value="F:tRNA binding"/>
    <property type="evidence" value="ECO:0007669"/>
    <property type="project" value="UniProtKB-UniRule"/>
</dbReference>
<gene>
    <name evidence="15" type="primary">pheT</name>
    <name evidence="16" type="ORF">G4V39_09120</name>
</gene>
<keyword evidence="17" id="KW-1185">Reference proteome</keyword>
<dbReference type="RefSeq" id="WP_166032637.1">
    <property type="nucleotide sequence ID" value="NZ_CP048877.1"/>
</dbReference>
<evidence type="ECO:0000313" key="17">
    <source>
        <dbReference type="Proteomes" id="UP000502179"/>
    </source>
</evidence>
<dbReference type="SUPFAM" id="SSF54991">
    <property type="entry name" value="Anticodon-binding domain of PheRS"/>
    <property type="match status" value="1"/>
</dbReference>
<keyword evidence="10 15" id="KW-0460">Magnesium</keyword>
<dbReference type="Pfam" id="PF03484">
    <property type="entry name" value="B5"/>
    <property type="match status" value="1"/>
</dbReference>
<dbReference type="InterPro" id="IPR045864">
    <property type="entry name" value="aa-tRNA-synth_II/BPL/LPL"/>
</dbReference>
<dbReference type="EMBL" id="CP048877">
    <property type="protein sequence ID" value="QIJ72420.1"/>
    <property type="molecule type" value="Genomic_DNA"/>
</dbReference>
<dbReference type="SUPFAM" id="SSF46955">
    <property type="entry name" value="Putative DNA-binding domain"/>
    <property type="match status" value="1"/>
</dbReference>
<evidence type="ECO:0000256" key="3">
    <source>
        <dbReference type="ARBA" id="ARBA00011209"/>
    </source>
</evidence>
<dbReference type="GO" id="GO:0004826">
    <property type="term" value="F:phenylalanine-tRNA ligase activity"/>
    <property type="evidence" value="ECO:0007669"/>
    <property type="project" value="UniProtKB-UniRule"/>
</dbReference>
<dbReference type="Pfam" id="PF17759">
    <property type="entry name" value="tRNA_synthFbeta"/>
    <property type="match status" value="1"/>
</dbReference>
<evidence type="ECO:0000256" key="15">
    <source>
        <dbReference type="HAMAP-Rule" id="MF_00283"/>
    </source>
</evidence>
<keyword evidence="4 15" id="KW-0963">Cytoplasm</keyword>
<dbReference type="SMART" id="SM00896">
    <property type="entry name" value="FDX-ACB"/>
    <property type="match status" value="1"/>
</dbReference>
<comment type="subunit">
    <text evidence="3 15">Tetramer of two alpha and two beta subunits.</text>
</comment>
<dbReference type="PANTHER" id="PTHR10947:SF0">
    <property type="entry name" value="PHENYLALANINE--TRNA LIGASE BETA SUBUNIT"/>
    <property type="match status" value="1"/>
</dbReference>
<keyword evidence="5" id="KW-0820">tRNA-binding</keyword>
<dbReference type="Gene3D" id="2.40.50.140">
    <property type="entry name" value="Nucleic acid-binding proteins"/>
    <property type="match status" value="1"/>
</dbReference>
<dbReference type="InterPro" id="IPR005146">
    <property type="entry name" value="B3/B4_tRNA-bd"/>
</dbReference>
<dbReference type="CDD" id="cd02796">
    <property type="entry name" value="tRNA_bind_bactPheRS"/>
    <property type="match status" value="1"/>
</dbReference>
<evidence type="ECO:0000256" key="9">
    <source>
        <dbReference type="ARBA" id="ARBA00022840"/>
    </source>
</evidence>
<dbReference type="Gene3D" id="3.30.930.10">
    <property type="entry name" value="Bira Bifunctional Protein, Domain 2"/>
    <property type="match status" value="1"/>
</dbReference>
<sequence length="799" mass="88929">MRVPYSWLKEFVPHLSASPEEVAEALTMAGLEVEGLEDAYDYLDRVVVGEVFEVLPHPRQEHLSLCLVRAGEKTYRVVCGAPNVAPGIKAPLALPGAVLFEGQEIIPTTIKGELSEAVLCSAAELGLDGDENGLMILPSSLATGLDLREALSLKDPVLELGITPNRGDCLSILGVAREVAAIFDLDLTIPPRPAPPQGDEVTQLAQVNIEEPDLCYRYAARVVRGVKIAPSPLWLKRRLKAVGIRPINNIVDITNYILFEVGQPLHAFDLQRLSEGRIIVRRARPGEAIITLDGVERRLDEETLVIADPKGPVAIAGVMGGAETEITEETQEVLIESACFNPLSIRRTSQKLRLSSESSYRFERGTDPETVILGLERAASLMGELAGGQIVAGLIDVYPRPAKERKVLLRASRLKRLLGEDIPIKLAANLLERLRIKTHLEEEGLRAHIPSFRHDLSIEADLIEEVARLYGYGLIATGFPTARLEAEAEGDERRLQRRLRSTLVGMGLSEIISYSFISERWLDLLRLAPDDPRRKVVKILNPLSEDQAIMRPSLVPCLLEVARRNIFRGNPHLKLFEIGKIFIDEGQELPHEETMVAGLLTGYIRPESCHEPPREGDFFDLKGLVEGILSALKVKAKLMPQSSQPYLRPGVSMEVVSNQKVIGYLGEVAPYLREALDLDSPLYIFELSFDELVSLYRPVVRFRPLPRYPATTRDLAIVVSQTIPAADILMAIKALDVPYLEEVFIFDVYQGKNIPQGYRSLGLRFIYRAPDRTLTDEEVNEIQKDLTEKILAQFKARIR</sequence>
<dbReference type="SUPFAM" id="SSF55681">
    <property type="entry name" value="Class II aaRS and biotin synthetases"/>
    <property type="match status" value="1"/>
</dbReference>
<evidence type="ECO:0000256" key="1">
    <source>
        <dbReference type="ARBA" id="ARBA00004496"/>
    </source>
</evidence>
<keyword evidence="8 15" id="KW-0547">Nucleotide-binding</keyword>
<feature type="binding site" evidence="15">
    <location>
        <position position="455"/>
    </location>
    <ligand>
        <name>Mg(2+)</name>
        <dbReference type="ChEBI" id="CHEBI:18420"/>
        <note>shared with alpha subunit</note>
    </ligand>
</feature>
<dbReference type="FunFam" id="3.30.70.380:FF:000001">
    <property type="entry name" value="Phenylalanine--tRNA ligase beta subunit"/>
    <property type="match status" value="1"/>
</dbReference>
<dbReference type="InterPro" id="IPR002547">
    <property type="entry name" value="tRNA-bd_dom"/>
</dbReference>
<dbReference type="GO" id="GO:0005524">
    <property type="term" value="F:ATP binding"/>
    <property type="evidence" value="ECO:0007669"/>
    <property type="project" value="UniProtKB-UniRule"/>
</dbReference>
<keyword evidence="9 15" id="KW-0067">ATP-binding</keyword>
<dbReference type="Pfam" id="PF03483">
    <property type="entry name" value="B3_4"/>
    <property type="match status" value="1"/>
</dbReference>
<dbReference type="InterPro" id="IPR020825">
    <property type="entry name" value="Phe-tRNA_synthase-like_B3/B4"/>
</dbReference>
<dbReference type="InterPro" id="IPR033714">
    <property type="entry name" value="tRNA_bind_bactPheRS"/>
</dbReference>
<dbReference type="PROSITE" id="PS51447">
    <property type="entry name" value="FDX_ACB"/>
    <property type="match status" value="1"/>
</dbReference>
<evidence type="ECO:0000256" key="11">
    <source>
        <dbReference type="ARBA" id="ARBA00022884"/>
    </source>
</evidence>
<keyword evidence="13 15" id="KW-0030">Aminoacyl-tRNA synthetase</keyword>
<dbReference type="PROSITE" id="PS50886">
    <property type="entry name" value="TRBD"/>
    <property type="match status" value="1"/>
</dbReference>
<evidence type="ECO:0000256" key="4">
    <source>
        <dbReference type="ARBA" id="ARBA00022490"/>
    </source>
</evidence>